<protein>
    <submittedName>
        <fullName evidence="1">Uncharacterized protein</fullName>
    </submittedName>
</protein>
<dbReference type="EMBL" id="BARS01031222">
    <property type="protein sequence ID" value="GAG28187.1"/>
    <property type="molecule type" value="Genomic_DNA"/>
</dbReference>
<organism evidence="1">
    <name type="scientific">marine sediment metagenome</name>
    <dbReference type="NCBI Taxonomy" id="412755"/>
    <lineage>
        <taxon>unclassified sequences</taxon>
        <taxon>metagenomes</taxon>
        <taxon>ecological metagenomes</taxon>
    </lineage>
</organism>
<accession>X0WYA0</accession>
<feature type="non-terminal residue" evidence="1">
    <location>
        <position position="66"/>
    </location>
</feature>
<gene>
    <name evidence="1" type="ORF">S01H1_48611</name>
</gene>
<evidence type="ECO:0000313" key="1">
    <source>
        <dbReference type="EMBL" id="GAG28187.1"/>
    </source>
</evidence>
<comment type="caution">
    <text evidence="1">The sequence shown here is derived from an EMBL/GenBank/DDBJ whole genome shotgun (WGS) entry which is preliminary data.</text>
</comment>
<reference evidence="1" key="1">
    <citation type="journal article" date="2014" name="Front. Microbiol.">
        <title>High frequency of phylogenetically diverse reductive dehalogenase-homologous genes in deep subseafloor sedimentary metagenomes.</title>
        <authorList>
            <person name="Kawai M."/>
            <person name="Futagami T."/>
            <person name="Toyoda A."/>
            <person name="Takaki Y."/>
            <person name="Nishi S."/>
            <person name="Hori S."/>
            <person name="Arai W."/>
            <person name="Tsubouchi T."/>
            <person name="Morono Y."/>
            <person name="Uchiyama I."/>
            <person name="Ito T."/>
            <person name="Fujiyama A."/>
            <person name="Inagaki F."/>
            <person name="Takami H."/>
        </authorList>
    </citation>
    <scope>NUCLEOTIDE SEQUENCE</scope>
    <source>
        <strain evidence="1">Expedition CK06-06</strain>
    </source>
</reference>
<sequence length="66" mass="6979">MGMVLRQRMTGAVASARMTTVLDGRRPVLGEDCAFAPAGGVPVTLLGTDAQSIRKWYQRQLAGTGS</sequence>
<name>X0WYA0_9ZZZZ</name>
<proteinExistence type="predicted"/>
<dbReference type="AlphaFoldDB" id="X0WYA0"/>